<keyword evidence="5" id="KW-0812">Transmembrane</keyword>
<evidence type="ECO:0000313" key="14">
    <source>
        <dbReference type="EMBL" id="MFC4674215.1"/>
    </source>
</evidence>
<evidence type="ECO:0000256" key="7">
    <source>
        <dbReference type="ARBA" id="ARBA00022729"/>
    </source>
</evidence>
<evidence type="ECO:0000256" key="11">
    <source>
        <dbReference type="ARBA" id="ARBA00023136"/>
    </source>
</evidence>
<feature type="chain" id="PRO_5046871284" evidence="13">
    <location>
        <begin position="24"/>
        <end position="306"/>
    </location>
</feature>
<dbReference type="Pfam" id="PF01963">
    <property type="entry name" value="TraB_PrgY_gumN"/>
    <property type="match status" value="1"/>
</dbReference>
<keyword evidence="8" id="KW-0378">Hydrolase</keyword>
<evidence type="ECO:0000256" key="8">
    <source>
        <dbReference type="ARBA" id="ARBA00022801"/>
    </source>
</evidence>
<evidence type="ECO:0000256" key="12">
    <source>
        <dbReference type="ARBA" id="ARBA00023180"/>
    </source>
</evidence>
<name>A0ABV9KVK2_9BACT</name>
<comment type="cofactor">
    <cofactor evidence="2">
        <name>Co(2+)</name>
        <dbReference type="ChEBI" id="CHEBI:48828"/>
    </cofactor>
</comment>
<evidence type="ECO:0000313" key="15">
    <source>
        <dbReference type="Proteomes" id="UP001596023"/>
    </source>
</evidence>
<keyword evidence="6" id="KW-0479">Metal-binding</keyword>
<evidence type="ECO:0000256" key="10">
    <source>
        <dbReference type="ARBA" id="ARBA00023049"/>
    </source>
</evidence>
<dbReference type="EMBL" id="JBHSGN010000071">
    <property type="protein sequence ID" value="MFC4674215.1"/>
    <property type="molecule type" value="Genomic_DNA"/>
</dbReference>
<keyword evidence="9" id="KW-1133">Transmembrane helix</keyword>
<keyword evidence="4" id="KW-0645">Protease</keyword>
<comment type="cofactor">
    <cofactor evidence="1">
        <name>Mn(2+)</name>
        <dbReference type="ChEBI" id="CHEBI:29035"/>
    </cofactor>
</comment>
<dbReference type="Proteomes" id="UP001596023">
    <property type="component" value="Unassembled WGS sequence"/>
</dbReference>
<evidence type="ECO:0000256" key="6">
    <source>
        <dbReference type="ARBA" id="ARBA00022723"/>
    </source>
</evidence>
<evidence type="ECO:0000256" key="13">
    <source>
        <dbReference type="SAM" id="SignalP"/>
    </source>
</evidence>
<comment type="caution">
    <text evidence="14">The sequence shown here is derived from an EMBL/GenBank/DDBJ whole genome shotgun (WGS) entry which is preliminary data.</text>
</comment>
<proteinExistence type="predicted"/>
<protein>
    <submittedName>
        <fullName evidence="14">TraB/GumN family protein</fullName>
    </submittedName>
</protein>
<dbReference type="PANTHER" id="PTHR31120">
    <property type="entry name" value="METALLOPROTEASE TIKI"/>
    <property type="match status" value="1"/>
</dbReference>
<gene>
    <name evidence="14" type="ORF">ACFO6W_10945</name>
</gene>
<accession>A0ABV9KVK2</accession>
<sequence>MKTITSAILAVILLLSVSLTVSSQTGGKYTGALLWKVSGNGLSKPSYILGTHHLTHVSFVDNIPGLRDVMANTQQTVGELLLSDEAGMQQKVQAAAMMPAGESYSKLLSAEDARALDEGLKSLVGAGLDQFGQFKPGMISMIYTITLYTKLYPEFNPMSHEAIDSYVQRIAKENGKSVLGLESVDDQIYALFEAEPLKDQAESLVCSIKTRDLAKDQLDKLNAYYKAGDLTGMYNMAFNNPDEPCKVSQAQQNAINRDRNDKWVEKLPAIMEDNSNLIAVGALHLAGEEGILNQLATKGYTVEPVK</sequence>
<keyword evidence="11" id="KW-0472">Membrane</keyword>
<dbReference type="RefSeq" id="WP_379996286.1">
    <property type="nucleotide sequence ID" value="NZ_JBHSGN010000071.1"/>
</dbReference>
<dbReference type="InterPro" id="IPR040230">
    <property type="entry name" value="TIKI1/2-like"/>
</dbReference>
<evidence type="ECO:0000256" key="3">
    <source>
        <dbReference type="ARBA" id="ARBA00004479"/>
    </source>
</evidence>
<dbReference type="PANTHER" id="PTHR31120:SF6">
    <property type="entry name" value="METALLOPROTEASE TIKI HOMOLOG"/>
    <property type="match status" value="1"/>
</dbReference>
<keyword evidence="7 13" id="KW-0732">Signal</keyword>
<keyword evidence="15" id="KW-1185">Reference proteome</keyword>
<evidence type="ECO:0000256" key="5">
    <source>
        <dbReference type="ARBA" id="ARBA00022692"/>
    </source>
</evidence>
<comment type="subcellular location">
    <subcellularLocation>
        <location evidence="3">Membrane</location>
        <topology evidence="3">Single-pass type I membrane protein</topology>
    </subcellularLocation>
</comment>
<dbReference type="InterPro" id="IPR002816">
    <property type="entry name" value="TraB/PrgY/GumN_fam"/>
</dbReference>
<keyword evidence="12" id="KW-0325">Glycoprotein</keyword>
<organism evidence="14 15">
    <name type="scientific">Dysgonomonas termitidis</name>
    <dbReference type="NCBI Taxonomy" id="1516126"/>
    <lineage>
        <taxon>Bacteria</taxon>
        <taxon>Pseudomonadati</taxon>
        <taxon>Bacteroidota</taxon>
        <taxon>Bacteroidia</taxon>
        <taxon>Bacteroidales</taxon>
        <taxon>Dysgonomonadaceae</taxon>
        <taxon>Dysgonomonas</taxon>
    </lineage>
</organism>
<dbReference type="CDD" id="cd14789">
    <property type="entry name" value="Tiki"/>
    <property type="match status" value="1"/>
</dbReference>
<keyword evidence="10" id="KW-0482">Metalloprotease</keyword>
<evidence type="ECO:0000256" key="1">
    <source>
        <dbReference type="ARBA" id="ARBA00001936"/>
    </source>
</evidence>
<evidence type="ECO:0000256" key="2">
    <source>
        <dbReference type="ARBA" id="ARBA00001941"/>
    </source>
</evidence>
<reference evidence="15" key="1">
    <citation type="journal article" date="2019" name="Int. J. Syst. Evol. Microbiol.">
        <title>The Global Catalogue of Microorganisms (GCM) 10K type strain sequencing project: providing services to taxonomists for standard genome sequencing and annotation.</title>
        <authorList>
            <consortium name="The Broad Institute Genomics Platform"/>
            <consortium name="The Broad Institute Genome Sequencing Center for Infectious Disease"/>
            <person name="Wu L."/>
            <person name="Ma J."/>
        </authorList>
    </citation>
    <scope>NUCLEOTIDE SEQUENCE [LARGE SCALE GENOMIC DNA]</scope>
    <source>
        <strain evidence="15">CCUG 66188</strain>
    </source>
</reference>
<evidence type="ECO:0000256" key="4">
    <source>
        <dbReference type="ARBA" id="ARBA00022670"/>
    </source>
</evidence>
<evidence type="ECO:0000256" key="9">
    <source>
        <dbReference type="ARBA" id="ARBA00022989"/>
    </source>
</evidence>
<feature type="signal peptide" evidence="13">
    <location>
        <begin position="1"/>
        <end position="23"/>
    </location>
</feature>